<dbReference type="InterPro" id="IPR011257">
    <property type="entry name" value="DNA_glycosylase"/>
</dbReference>
<dbReference type="GO" id="GO:0051539">
    <property type="term" value="F:4 iron, 4 sulfur cluster binding"/>
    <property type="evidence" value="ECO:0007669"/>
    <property type="project" value="UniProtKB-KW"/>
</dbReference>
<feature type="domain" description="HhH-GPD" evidence="5">
    <location>
        <begin position="38"/>
        <end position="197"/>
    </location>
</feature>
<dbReference type="Gene3D" id="1.10.1670.10">
    <property type="entry name" value="Helix-hairpin-Helix base-excision DNA repair enzymes (C-terminal)"/>
    <property type="match status" value="1"/>
</dbReference>
<evidence type="ECO:0000256" key="1">
    <source>
        <dbReference type="ARBA" id="ARBA00022485"/>
    </source>
</evidence>
<evidence type="ECO:0000259" key="5">
    <source>
        <dbReference type="SMART" id="SM00478"/>
    </source>
</evidence>
<sequence>MESAPPIREIFDRLLAAYGPQGWWPAETAFEVIVGAVLVQNTRWENVERAIAGIKSAGVLDPHALHRLSAEELQELIRPAGVFRVKAKRLAAVLTYLVEEHNGDTASLAQTPSGQLRRELLALHGVGPETADSILLYAAEHPSFVIDAYTRRVLERHGWAEPTASYDQLQRLFETALPRDAPLFNEYHALIVEVGKRHCRRTPKCEGCPLECLLPDSRPAN</sequence>
<protein>
    <submittedName>
        <fullName evidence="6">Ultraviolet N-glycosylase/AP lyase</fullName>
    </submittedName>
</protein>
<keyword evidence="1" id="KW-0004">4Fe-4S</keyword>
<dbReference type="Proteomes" id="UP000316714">
    <property type="component" value="Unassembled WGS sequence"/>
</dbReference>
<keyword evidence="2" id="KW-0479">Metal-binding</keyword>
<accession>A0A5C5UXF4</accession>
<keyword evidence="4" id="KW-0411">Iron-sulfur</keyword>
<dbReference type="GO" id="GO:0016829">
    <property type="term" value="F:lyase activity"/>
    <property type="evidence" value="ECO:0007669"/>
    <property type="project" value="UniProtKB-KW"/>
</dbReference>
<dbReference type="PANTHER" id="PTHR10359:SF19">
    <property type="entry name" value="DNA REPAIR GLYCOSYLASE MJ1434-RELATED"/>
    <property type="match status" value="1"/>
</dbReference>
<keyword evidence="6" id="KW-0456">Lyase</keyword>
<dbReference type="Pfam" id="PF00730">
    <property type="entry name" value="HhH-GPD"/>
    <property type="match status" value="1"/>
</dbReference>
<dbReference type="SUPFAM" id="SSF48150">
    <property type="entry name" value="DNA-glycosylase"/>
    <property type="match status" value="1"/>
</dbReference>
<keyword evidence="7" id="KW-1185">Reference proteome</keyword>
<gene>
    <name evidence="6" type="primary">pdg_2</name>
    <name evidence="6" type="ORF">KOR34_44000</name>
</gene>
<evidence type="ECO:0000313" key="7">
    <source>
        <dbReference type="Proteomes" id="UP000316714"/>
    </source>
</evidence>
<dbReference type="PIRSF" id="PIRSF001435">
    <property type="entry name" value="Nth"/>
    <property type="match status" value="1"/>
</dbReference>
<evidence type="ECO:0000256" key="4">
    <source>
        <dbReference type="ARBA" id="ARBA00023014"/>
    </source>
</evidence>
<dbReference type="CDD" id="cd00056">
    <property type="entry name" value="ENDO3c"/>
    <property type="match status" value="1"/>
</dbReference>
<dbReference type="Gene3D" id="1.10.340.30">
    <property type="entry name" value="Hypothetical protein, domain 2"/>
    <property type="match status" value="1"/>
</dbReference>
<dbReference type="EMBL" id="SIHJ01000004">
    <property type="protein sequence ID" value="TWT31026.1"/>
    <property type="molecule type" value="Genomic_DNA"/>
</dbReference>
<dbReference type="RefSeq" id="WP_146568204.1">
    <property type="nucleotide sequence ID" value="NZ_SIHJ01000004.1"/>
</dbReference>
<dbReference type="AlphaFoldDB" id="A0A5C5UXF4"/>
<dbReference type="InterPro" id="IPR023170">
    <property type="entry name" value="HhH_base_excis_C"/>
</dbReference>
<reference evidence="6 7" key="1">
    <citation type="submission" date="2019-02" db="EMBL/GenBank/DDBJ databases">
        <title>Deep-cultivation of Planctomycetes and their phenomic and genomic characterization uncovers novel biology.</title>
        <authorList>
            <person name="Wiegand S."/>
            <person name="Jogler M."/>
            <person name="Boedeker C."/>
            <person name="Pinto D."/>
            <person name="Vollmers J."/>
            <person name="Rivas-Marin E."/>
            <person name="Kohn T."/>
            <person name="Peeters S.H."/>
            <person name="Heuer A."/>
            <person name="Rast P."/>
            <person name="Oberbeckmann S."/>
            <person name="Bunk B."/>
            <person name="Jeske O."/>
            <person name="Meyerdierks A."/>
            <person name="Storesund J.E."/>
            <person name="Kallscheuer N."/>
            <person name="Luecker S."/>
            <person name="Lage O.M."/>
            <person name="Pohl T."/>
            <person name="Merkel B.J."/>
            <person name="Hornburger P."/>
            <person name="Mueller R.-W."/>
            <person name="Bruemmer F."/>
            <person name="Labrenz M."/>
            <person name="Spormann A.M."/>
            <person name="Op Den Camp H."/>
            <person name="Overmann J."/>
            <person name="Amann R."/>
            <person name="Jetten M.S.M."/>
            <person name="Mascher T."/>
            <person name="Medema M.H."/>
            <person name="Devos D.P."/>
            <person name="Kaster A.-K."/>
            <person name="Ovreas L."/>
            <person name="Rohde M."/>
            <person name="Galperin M.Y."/>
            <person name="Jogler C."/>
        </authorList>
    </citation>
    <scope>NUCLEOTIDE SEQUENCE [LARGE SCALE GENOMIC DNA]</scope>
    <source>
        <strain evidence="6 7">KOR34</strain>
    </source>
</reference>
<dbReference type="GO" id="GO:0006284">
    <property type="term" value="P:base-excision repair"/>
    <property type="evidence" value="ECO:0007669"/>
    <property type="project" value="InterPro"/>
</dbReference>
<dbReference type="InterPro" id="IPR003265">
    <property type="entry name" value="HhH-GPD_domain"/>
</dbReference>
<evidence type="ECO:0000256" key="2">
    <source>
        <dbReference type="ARBA" id="ARBA00022723"/>
    </source>
</evidence>
<keyword evidence="3" id="KW-0408">Iron</keyword>
<name>A0A5C5UXF4_9BACT</name>
<dbReference type="PANTHER" id="PTHR10359">
    <property type="entry name" value="A/G-SPECIFIC ADENINE GLYCOSYLASE/ENDONUCLEASE III"/>
    <property type="match status" value="1"/>
</dbReference>
<evidence type="ECO:0000256" key="3">
    <source>
        <dbReference type="ARBA" id="ARBA00023004"/>
    </source>
</evidence>
<proteinExistence type="predicted"/>
<organism evidence="6 7">
    <name type="scientific">Posidoniimonas corsicana</name>
    <dbReference type="NCBI Taxonomy" id="1938618"/>
    <lineage>
        <taxon>Bacteria</taxon>
        <taxon>Pseudomonadati</taxon>
        <taxon>Planctomycetota</taxon>
        <taxon>Planctomycetia</taxon>
        <taxon>Pirellulales</taxon>
        <taxon>Lacipirellulaceae</taxon>
        <taxon>Posidoniimonas</taxon>
    </lineage>
</organism>
<dbReference type="GO" id="GO:0046872">
    <property type="term" value="F:metal ion binding"/>
    <property type="evidence" value="ECO:0007669"/>
    <property type="project" value="UniProtKB-KW"/>
</dbReference>
<dbReference type="SMART" id="SM00478">
    <property type="entry name" value="ENDO3c"/>
    <property type="match status" value="1"/>
</dbReference>
<evidence type="ECO:0000313" key="6">
    <source>
        <dbReference type="EMBL" id="TWT31026.1"/>
    </source>
</evidence>
<dbReference type="OrthoDB" id="9802365at2"/>
<comment type="caution">
    <text evidence="6">The sequence shown here is derived from an EMBL/GenBank/DDBJ whole genome shotgun (WGS) entry which is preliminary data.</text>
</comment>